<keyword evidence="4 6" id="KW-1133">Transmembrane helix</keyword>
<feature type="transmembrane region" description="Helical" evidence="6">
    <location>
        <begin position="256"/>
        <end position="279"/>
    </location>
</feature>
<organism evidence="9 12">
    <name type="scientific">Methanohalophilus halophilus</name>
    <dbReference type="NCBI Taxonomy" id="2177"/>
    <lineage>
        <taxon>Archaea</taxon>
        <taxon>Methanobacteriati</taxon>
        <taxon>Methanobacteriota</taxon>
        <taxon>Stenosarchaea group</taxon>
        <taxon>Methanomicrobia</taxon>
        <taxon>Methanosarcinales</taxon>
        <taxon>Methanosarcinaceae</taxon>
        <taxon>Methanohalophilus</taxon>
    </lineage>
</organism>
<evidence type="ECO:0000313" key="11">
    <source>
        <dbReference type="EMBL" id="SDX00976.1"/>
    </source>
</evidence>
<dbReference type="EMBL" id="CP017921">
    <property type="protein sequence ID" value="APH38674.1"/>
    <property type="molecule type" value="Genomic_DNA"/>
</dbReference>
<accession>A0A1L3Q1C9</accession>
<feature type="transmembrane region" description="Helical" evidence="6">
    <location>
        <begin position="20"/>
        <end position="42"/>
    </location>
</feature>
<evidence type="ECO:0000256" key="3">
    <source>
        <dbReference type="ARBA" id="ARBA00022692"/>
    </source>
</evidence>
<reference evidence="10 14" key="3">
    <citation type="submission" date="2018-10" db="EMBL/GenBank/DDBJ databases">
        <title>Cultivation of a novel Methanohalophilus strain from Kebrit Deep of the Red Sea and a genomic comparison of members of the genus Methanohalophilus.</title>
        <authorList>
            <person name="Guan Y."/>
            <person name="Ngugi D.K."/>
            <person name="Stingl U."/>
        </authorList>
    </citation>
    <scope>NUCLEOTIDE SEQUENCE [LARGE SCALE GENOMIC DNA]</scope>
    <source>
        <strain evidence="10 14">DSM 3094</strain>
    </source>
</reference>
<dbReference type="InterPro" id="IPR051447">
    <property type="entry name" value="Lipoprotein-release_system"/>
</dbReference>
<dbReference type="STRING" id="2177.BHR79_03680"/>
<reference evidence="11 13" key="2">
    <citation type="submission" date="2016-10" db="EMBL/GenBank/DDBJ databases">
        <authorList>
            <person name="de Groot N.N."/>
        </authorList>
    </citation>
    <scope>NUCLEOTIDE SEQUENCE [LARGE SCALE GENOMIC DNA]</scope>
    <source>
        <strain evidence="11 13">Z-7982</strain>
    </source>
</reference>
<protein>
    <submittedName>
        <fullName evidence="9">ABC transporter permease</fullName>
    </submittedName>
    <submittedName>
        <fullName evidence="11">Lipoprotein-releasing system permease protein</fullName>
    </submittedName>
</protein>
<dbReference type="GeneID" id="30582834"/>
<evidence type="ECO:0000313" key="13">
    <source>
        <dbReference type="Proteomes" id="UP000198669"/>
    </source>
</evidence>
<evidence type="ECO:0000256" key="4">
    <source>
        <dbReference type="ARBA" id="ARBA00022989"/>
    </source>
</evidence>
<keyword evidence="2" id="KW-1003">Cell membrane</keyword>
<dbReference type="Pfam" id="PF02687">
    <property type="entry name" value="FtsX"/>
    <property type="match status" value="1"/>
</dbReference>
<dbReference type="Proteomes" id="UP000198669">
    <property type="component" value="Unassembled WGS sequence"/>
</dbReference>
<dbReference type="KEGG" id="mhaz:BHR79_03680"/>
<dbReference type="InterPro" id="IPR025857">
    <property type="entry name" value="MacB_PCD"/>
</dbReference>
<dbReference type="EMBL" id="RJJG01000005">
    <property type="protein sequence ID" value="RNI08326.1"/>
    <property type="molecule type" value="Genomic_DNA"/>
</dbReference>
<dbReference type="PANTHER" id="PTHR30489">
    <property type="entry name" value="LIPOPROTEIN-RELEASING SYSTEM TRANSMEMBRANE PROTEIN LOLE"/>
    <property type="match status" value="1"/>
</dbReference>
<keyword evidence="3 6" id="KW-0812">Transmembrane</keyword>
<feature type="domain" description="MacB-like periplasmic core" evidence="8">
    <location>
        <begin position="18"/>
        <end position="228"/>
    </location>
</feature>
<keyword evidence="11" id="KW-0449">Lipoprotein</keyword>
<evidence type="ECO:0000256" key="1">
    <source>
        <dbReference type="ARBA" id="ARBA00004651"/>
    </source>
</evidence>
<keyword evidence="12" id="KW-1185">Reference proteome</keyword>
<dbReference type="RefSeq" id="WP_072561127.1">
    <property type="nucleotide sequence ID" value="NZ_CP017921.1"/>
</dbReference>
<proteinExistence type="predicted"/>
<keyword evidence="5 6" id="KW-0472">Membrane</keyword>
<evidence type="ECO:0000256" key="5">
    <source>
        <dbReference type="ARBA" id="ARBA00023136"/>
    </source>
</evidence>
<dbReference type="InterPro" id="IPR003838">
    <property type="entry name" value="ABC3_permease_C"/>
</dbReference>
<gene>
    <name evidence="9" type="ORF">BHR79_03680</name>
    <name evidence="10" type="ORF">EFE40_07180</name>
    <name evidence="11" type="ORF">SAMN04515625_2054</name>
</gene>
<evidence type="ECO:0000313" key="14">
    <source>
        <dbReference type="Proteomes" id="UP000267921"/>
    </source>
</evidence>
<dbReference type="Pfam" id="PF12704">
    <property type="entry name" value="MacB_PCD"/>
    <property type="match status" value="1"/>
</dbReference>
<feature type="transmembrane region" description="Helical" evidence="6">
    <location>
        <begin position="353"/>
        <end position="372"/>
    </location>
</feature>
<dbReference type="GO" id="GO:0044874">
    <property type="term" value="P:lipoprotein localization to outer membrane"/>
    <property type="evidence" value="ECO:0007669"/>
    <property type="project" value="TreeGrafter"/>
</dbReference>
<dbReference type="Proteomes" id="UP000267921">
    <property type="component" value="Unassembled WGS sequence"/>
</dbReference>
<comment type="subcellular location">
    <subcellularLocation>
        <location evidence="1">Cell membrane</location>
        <topology evidence="1">Multi-pass membrane protein</topology>
    </subcellularLocation>
</comment>
<sequence length="389" mass="43065">MFEFRIARRHIASKQRNTFFSILAVALAVVVIVVLMSLMTGFTDELIEKTVENSPHIVVYPAEERDAGIHLYDYYKSVIESTPAVIASSAYLEKQAVITYRDNSAGINIFGVDPPDEDNVMHIKPDIVEGTYEDLARSGKGILIGDDLANDLEARPGEWVQITSPQAGDLSLKVIGIFDSGTGRDKSVAYARLETLQDFYDEKGTITAISMRVTDPYNAEVIASEIEKETGLRADSWIEINSQLLELLNTQKVFVWLYYILIYITAGFGIANTLINIVMDKKSEIGMLMAMGTSRKSITKIFLIESTILGAFGLLLGLVLGYFTAVAIGSYEIELPAEMYLGLTRMPMKIEAMNFLYAAIFAFIINMIAGVYPARKASKLDPVEAIESI</sequence>
<feature type="transmembrane region" description="Helical" evidence="6">
    <location>
        <begin position="300"/>
        <end position="333"/>
    </location>
</feature>
<feature type="domain" description="ABC3 transporter permease C-terminal" evidence="7">
    <location>
        <begin position="258"/>
        <end position="382"/>
    </location>
</feature>
<evidence type="ECO:0000256" key="2">
    <source>
        <dbReference type="ARBA" id="ARBA00022475"/>
    </source>
</evidence>
<evidence type="ECO:0000313" key="9">
    <source>
        <dbReference type="EMBL" id="APH38674.1"/>
    </source>
</evidence>
<name>A0A1L3Q1C9_9EURY</name>
<evidence type="ECO:0000313" key="10">
    <source>
        <dbReference type="EMBL" id="RNI08326.1"/>
    </source>
</evidence>
<dbReference type="OrthoDB" id="11469at2157"/>
<evidence type="ECO:0000313" key="12">
    <source>
        <dbReference type="Proteomes" id="UP000186879"/>
    </source>
</evidence>
<evidence type="ECO:0000259" key="8">
    <source>
        <dbReference type="Pfam" id="PF12704"/>
    </source>
</evidence>
<dbReference type="PANTHER" id="PTHR30489:SF0">
    <property type="entry name" value="LIPOPROTEIN-RELEASING SYSTEM TRANSMEMBRANE PROTEIN LOLE"/>
    <property type="match status" value="1"/>
</dbReference>
<dbReference type="Proteomes" id="UP000186879">
    <property type="component" value="Chromosome"/>
</dbReference>
<evidence type="ECO:0000259" key="7">
    <source>
        <dbReference type="Pfam" id="PF02687"/>
    </source>
</evidence>
<reference evidence="9 12" key="1">
    <citation type="submission" date="2016-10" db="EMBL/GenBank/DDBJ databases">
        <title>Methanohalophilus halophilus.</title>
        <authorList>
            <person name="L'haridon S."/>
        </authorList>
    </citation>
    <scope>NUCLEOTIDE SEQUENCE [LARGE SCALE GENOMIC DNA]</scope>
    <source>
        <strain evidence="9 12">Z-7982</strain>
    </source>
</reference>
<evidence type="ECO:0000256" key="6">
    <source>
        <dbReference type="SAM" id="Phobius"/>
    </source>
</evidence>
<dbReference type="EMBL" id="FNMU01000008">
    <property type="protein sequence ID" value="SDX00976.1"/>
    <property type="molecule type" value="Genomic_DNA"/>
</dbReference>
<dbReference type="GO" id="GO:0098797">
    <property type="term" value="C:plasma membrane protein complex"/>
    <property type="evidence" value="ECO:0007669"/>
    <property type="project" value="TreeGrafter"/>
</dbReference>
<dbReference type="AlphaFoldDB" id="A0A1L3Q1C9"/>